<name>A0A286US84_9AGAM</name>
<proteinExistence type="predicted"/>
<dbReference type="Pfam" id="PF04774">
    <property type="entry name" value="HABP4_PAI-RBP1"/>
    <property type="match status" value="1"/>
</dbReference>
<feature type="compositionally biased region" description="Basic and acidic residues" evidence="1">
    <location>
        <begin position="68"/>
        <end position="85"/>
    </location>
</feature>
<dbReference type="STRING" id="2282107.A0A286US84"/>
<dbReference type="OrthoDB" id="5390558at2759"/>
<dbReference type="FunCoup" id="A0A286US84">
    <property type="interactions" value="145"/>
</dbReference>
<feature type="region of interest" description="Disordered" evidence="1">
    <location>
        <begin position="1"/>
        <end position="226"/>
    </location>
</feature>
<evidence type="ECO:0000259" key="2">
    <source>
        <dbReference type="SMART" id="SM01233"/>
    </source>
</evidence>
<protein>
    <submittedName>
        <fullName evidence="3">Plasminogen activator inhibitor 1 RNA-binding protein</fullName>
    </submittedName>
</protein>
<dbReference type="AlphaFoldDB" id="A0A286US84"/>
<dbReference type="PANTHER" id="PTHR12299">
    <property type="entry name" value="HYALURONIC ACID-BINDING PROTEIN 4"/>
    <property type="match status" value="1"/>
</dbReference>
<dbReference type="Gene3D" id="6.10.140.1040">
    <property type="match status" value="1"/>
</dbReference>
<accession>A0A286US84</accession>
<feature type="region of interest" description="Disordered" evidence="1">
    <location>
        <begin position="248"/>
        <end position="325"/>
    </location>
</feature>
<dbReference type="PANTHER" id="PTHR12299:SF17">
    <property type="entry name" value="AT19571P-RELATED"/>
    <property type="match status" value="1"/>
</dbReference>
<evidence type="ECO:0000313" key="3">
    <source>
        <dbReference type="EMBL" id="PAV22409.1"/>
    </source>
</evidence>
<feature type="compositionally biased region" description="Basic and acidic residues" evidence="1">
    <location>
        <begin position="22"/>
        <end position="32"/>
    </location>
</feature>
<feature type="compositionally biased region" description="Basic and acidic residues" evidence="1">
    <location>
        <begin position="216"/>
        <end position="226"/>
    </location>
</feature>
<keyword evidence="4" id="KW-1185">Reference proteome</keyword>
<gene>
    <name evidence="3" type="ORF">PNOK_0236600</name>
</gene>
<reference evidence="3 4" key="1">
    <citation type="journal article" date="2017" name="Mol. Ecol.">
        <title>Comparative and population genomic landscape of Phellinus noxius: A hypervariable fungus causing root rot in trees.</title>
        <authorList>
            <person name="Chung C.L."/>
            <person name="Lee T.J."/>
            <person name="Akiba M."/>
            <person name="Lee H.H."/>
            <person name="Kuo T.H."/>
            <person name="Liu D."/>
            <person name="Ke H.M."/>
            <person name="Yokoi T."/>
            <person name="Roa M.B."/>
            <person name="Lu M.J."/>
            <person name="Chang Y.Y."/>
            <person name="Ann P.J."/>
            <person name="Tsai J.N."/>
            <person name="Chen C.Y."/>
            <person name="Tzean S.S."/>
            <person name="Ota Y."/>
            <person name="Hattori T."/>
            <person name="Sahashi N."/>
            <person name="Liou R.F."/>
            <person name="Kikuchi T."/>
            <person name="Tsai I.J."/>
        </authorList>
    </citation>
    <scope>NUCLEOTIDE SEQUENCE [LARGE SCALE GENOMIC DNA]</scope>
    <source>
        <strain evidence="3 4">FFPRI411160</strain>
    </source>
</reference>
<dbReference type="GO" id="GO:0003723">
    <property type="term" value="F:RNA binding"/>
    <property type="evidence" value="ECO:0007669"/>
    <property type="project" value="InterPro"/>
</dbReference>
<dbReference type="InterPro" id="IPR006861">
    <property type="entry name" value="HABP4_PAIRBP1-bd"/>
</dbReference>
<feature type="domain" description="Hyaluronan/mRNA-binding protein" evidence="2">
    <location>
        <begin position="105"/>
        <end position="223"/>
    </location>
</feature>
<dbReference type="GO" id="GO:0005737">
    <property type="term" value="C:cytoplasm"/>
    <property type="evidence" value="ECO:0007669"/>
    <property type="project" value="TreeGrafter"/>
</dbReference>
<dbReference type="GO" id="GO:0005634">
    <property type="term" value="C:nucleus"/>
    <property type="evidence" value="ECO:0007669"/>
    <property type="project" value="TreeGrafter"/>
</dbReference>
<feature type="compositionally biased region" description="Polar residues" evidence="1">
    <location>
        <begin position="196"/>
        <end position="213"/>
    </location>
</feature>
<feature type="compositionally biased region" description="Basic and acidic residues" evidence="1">
    <location>
        <begin position="135"/>
        <end position="148"/>
    </location>
</feature>
<dbReference type="InParanoid" id="A0A286US84"/>
<comment type="caution">
    <text evidence="3">The sequence shown here is derived from an EMBL/GenBank/DDBJ whole genome shotgun (WGS) entry which is preliminary data.</text>
</comment>
<dbReference type="EMBL" id="NBII01000002">
    <property type="protein sequence ID" value="PAV22409.1"/>
    <property type="molecule type" value="Genomic_DNA"/>
</dbReference>
<feature type="compositionally biased region" description="Basic residues" evidence="1">
    <location>
        <begin position="293"/>
        <end position="303"/>
    </location>
</feature>
<dbReference type="SMART" id="SM01233">
    <property type="entry name" value="HABP4_PAI-RBP1"/>
    <property type="match status" value="1"/>
</dbReference>
<evidence type="ECO:0000256" key="1">
    <source>
        <dbReference type="SAM" id="MobiDB-lite"/>
    </source>
</evidence>
<organism evidence="3 4">
    <name type="scientific">Pyrrhoderma noxium</name>
    <dbReference type="NCBI Taxonomy" id="2282107"/>
    <lineage>
        <taxon>Eukaryota</taxon>
        <taxon>Fungi</taxon>
        <taxon>Dikarya</taxon>
        <taxon>Basidiomycota</taxon>
        <taxon>Agaricomycotina</taxon>
        <taxon>Agaricomycetes</taxon>
        <taxon>Hymenochaetales</taxon>
        <taxon>Hymenochaetaceae</taxon>
        <taxon>Pyrrhoderma</taxon>
    </lineage>
</organism>
<feature type="compositionally biased region" description="Low complexity" evidence="1">
    <location>
        <begin position="39"/>
        <end position="59"/>
    </location>
</feature>
<evidence type="ECO:0000313" key="4">
    <source>
        <dbReference type="Proteomes" id="UP000217199"/>
    </source>
</evidence>
<dbReference type="InterPro" id="IPR039764">
    <property type="entry name" value="HABP4/SERBP1-like"/>
</dbReference>
<feature type="compositionally biased region" description="Basic and acidic residues" evidence="1">
    <location>
        <begin position="95"/>
        <end position="125"/>
    </location>
</feature>
<sequence length="325" mass="35158">MAAPVASRNFFDLLSDDTQQTTKEETKPKEKSAPTSAPQKTQGQKGKSGPKGGRYYQRGGAAGSAPRDQAETDEAPREKREDRPRGRGGRGGGRGRGDRNARPFHGRTYDKHSATGKTDTEKRVESGWGADEGDKELKAEDEGEKDAAAETPANDWGVESTPVGDSWGVPVETSGDVAQESAPAETRRKEEEEDNTLTLDQYRNQQDKSNVPQLESVRKANDGDEDFFKDAVQVTKELGDDDAYFAVKTKSSKQRSKKDDKKAVVSIEIDGQFADTRPPRSGRGGRGGDRARGNRGRGGRGRGRGNNANGSPVDVDDQSAFPSLS</sequence>
<dbReference type="Proteomes" id="UP000217199">
    <property type="component" value="Unassembled WGS sequence"/>
</dbReference>